<dbReference type="InterPro" id="IPR024784">
    <property type="entry name" value="TORC_M"/>
</dbReference>
<keyword evidence="8" id="KW-0804">Transcription</keyword>
<comment type="subcellular location">
    <subcellularLocation>
        <location evidence="2">Cytoplasm</location>
    </subcellularLocation>
    <subcellularLocation>
        <location evidence="1">Nucleus</location>
    </subcellularLocation>
</comment>
<evidence type="ECO:0000313" key="15">
    <source>
        <dbReference type="Proteomes" id="UP001519460"/>
    </source>
</evidence>
<dbReference type="Pfam" id="PF12885">
    <property type="entry name" value="TORC_M"/>
    <property type="match status" value="1"/>
</dbReference>
<accession>A0ABD0LJF9</accession>
<keyword evidence="5" id="KW-0597">Phosphoprotein</keyword>
<evidence type="ECO:0000259" key="13">
    <source>
        <dbReference type="Pfam" id="PF12886"/>
    </source>
</evidence>
<dbReference type="PANTHER" id="PTHR13589:SF15">
    <property type="entry name" value="CREB-REGULATED TRANSCRIPTION COACTIVATOR, ISOFORM B"/>
    <property type="match status" value="1"/>
</dbReference>
<dbReference type="PANTHER" id="PTHR13589">
    <property type="entry name" value="CREB-REGULATED TRANSCRIPTION COACTIVATOR"/>
    <property type="match status" value="1"/>
</dbReference>
<dbReference type="GO" id="GO:0005737">
    <property type="term" value="C:cytoplasm"/>
    <property type="evidence" value="ECO:0007669"/>
    <property type="project" value="UniProtKB-SubCell"/>
</dbReference>
<dbReference type="GO" id="GO:0005634">
    <property type="term" value="C:nucleus"/>
    <property type="evidence" value="ECO:0007669"/>
    <property type="project" value="UniProtKB-SubCell"/>
</dbReference>
<evidence type="ECO:0000256" key="8">
    <source>
        <dbReference type="ARBA" id="ARBA00023163"/>
    </source>
</evidence>
<dbReference type="Pfam" id="PF12884">
    <property type="entry name" value="TORC_N"/>
    <property type="match status" value="1"/>
</dbReference>
<comment type="similarity">
    <text evidence="3">Belongs to the TORC family.</text>
</comment>
<dbReference type="AlphaFoldDB" id="A0ABD0LJF9"/>
<keyword evidence="4" id="KW-0963">Cytoplasm</keyword>
<evidence type="ECO:0000256" key="3">
    <source>
        <dbReference type="ARBA" id="ARBA00007167"/>
    </source>
</evidence>
<evidence type="ECO:0000256" key="4">
    <source>
        <dbReference type="ARBA" id="ARBA00022490"/>
    </source>
</evidence>
<reference evidence="14 15" key="1">
    <citation type="journal article" date="2023" name="Sci. Data">
        <title>Genome assembly of the Korean intertidal mud-creeper Batillaria attramentaria.</title>
        <authorList>
            <person name="Patra A.K."/>
            <person name="Ho P.T."/>
            <person name="Jun S."/>
            <person name="Lee S.J."/>
            <person name="Kim Y."/>
            <person name="Won Y.J."/>
        </authorList>
    </citation>
    <scope>NUCLEOTIDE SEQUENCE [LARGE SCALE GENOMIC DNA]</scope>
    <source>
        <strain evidence="14">Wonlab-2016</strain>
    </source>
</reference>
<evidence type="ECO:0000313" key="14">
    <source>
        <dbReference type="EMBL" id="KAK7499652.1"/>
    </source>
</evidence>
<evidence type="ECO:0000256" key="1">
    <source>
        <dbReference type="ARBA" id="ARBA00004123"/>
    </source>
</evidence>
<proteinExistence type="inferred from homology"/>
<evidence type="ECO:0000259" key="12">
    <source>
        <dbReference type="Pfam" id="PF12885"/>
    </source>
</evidence>
<evidence type="ECO:0000256" key="6">
    <source>
        <dbReference type="ARBA" id="ARBA00023015"/>
    </source>
</evidence>
<evidence type="ECO:0000256" key="5">
    <source>
        <dbReference type="ARBA" id="ARBA00022553"/>
    </source>
</evidence>
<organism evidence="14 15">
    <name type="scientific">Batillaria attramentaria</name>
    <dbReference type="NCBI Taxonomy" id="370345"/>
    <lineage>
        <taxon>Eukaryota</taxon>
        <taxon>Metazoa</taxon>
        <taxon>Spiralia</taxon>
        <taxon>Lophotrochozoa</taxon>
        <taxon>Mollusca</taxon>
        <taxon>Gastropoda</taxon>
        <taxon>Caenogastropoda</taxon>
        <taxon>Sorbeoconcha</taxon>
        <taxon>Cerithioidea</taxon>
        <taxon>Batillariidae</taxon>
        <taxon>Batillaria</taxon>
    </lineage>
</organism>
<feature type="domain" description="Transducer of regulated CREB activity C-terminal" evidence="13">
    <location>
        <begin position="393"/>
        <end position="472"/>
    </location>
</feature>
<keyword evidence="7" id="KW-0010">Activator</keyword>
<evidence type="ECO:0000256" key="7">
    <source>
        <dbReference type="ARBA" id="ARBA00023159"/>
    </source>
</evidence>
<dbReference type="InterPro" id="IPR024786">
    <property type="entry name" value="TORC"/>
</dbReference>
<gene>
    <name evidence="14" type="ORF">BaRGS_00008993</name>
</gene>
<sequence length="472" mass="51358">MANPRKFSEKIALHNQKQAEETAAFEAIMKEVNSATRPIVYAKQHLPISPSLGAYRGGSLPNVNQIGSNQGIDLQTALQHLEDIKQGRPNIADRIHRDRTRQVGPHRARQFPVDKRVDCSPYGSAYLSPPPDTSWRRTNSDSALHTSAMGPGASNEYNHHPTNTPPTHRRIMEMVGEDLPESLQMKAAYWGDPKKLGASRPKSCEVPNINIYPSQEQDMGPHIPIANNTGSLPDLTVLHFPSPLQTPLDAEDGSIGGYGGNSSPSSLSPTSPHHMAMPPPPPSQQSPATRRRHVQGVPSPLVLNNSNQMRVPLSPPDNPPICTMESQMVMNNGLMSPTHAMAPGPSLNFSQVVMHGLGSSIDFQQPQQTQTQSQQAHLQSQQFAGIQANSKIPDIVLTGADDPFGRTPLDFAKDLGNAITGMPDGFDTDFLSNDEAFKADLGPLDFDGLQMLTDPNMVTDPATEDTFKLDRL</sequence>
<evidence type="ECO:0000256" key="9">
    <source>
        <dbReference type="ARBA" id="ARBA00023242"/>
    </source>
</evidence>
<evidence type="ECO:0000256" key="2">
    <source>
        <dbReference type="ARBA" id="ARBA00004496"/>
    </source>
</evidence>
<feature type="region of interest" description="Disordered" evidence="10">
    <location>
        <begin position="240"/>
        <end position="293"/>
    </location>
</feature>
<comment type="caution">
    <text evidence="14">The sequence shown here is derived from an EMBL/GenBank/DDBJ whole genome shotgun (WGS) entry which is preliminary data.</text>
</comment>
<dbReference type="InterPro" id="IPR024785">
    <property type="entry name" value="TORC_C"/>
</dbReference>
<evidence type="ECO:0008006" key="16">
    <source>
        <dbReference type="Google" id="ProtNLM"/>
    </source>
</evidence>
<keyword evidence="9" id="KW-0539">Nucleus</keyword>
<feature type="domain" description="Transducer of regulated CREB activity middle" evidence="12">
    <location>
        <begin position="137"/>
        <end position="270"/>
    </location>
</feature>
<name>A0ABD0LJF9_9CAEN</name>
<feature type="region of interest" description="Disordered" evidence="10">
    <location>
        <begin position="122"/>
        <end position="159"/>
    </location>
</feature>
<protein>
    <recommendedName>
        <fullName evidence="16">CREB-regulated transcription coactivator 1</fullName>
    </recommendedName>
</protein>
<evidence type="ECO:0000259" key="11">
    <source>
        <dbReference type="Pfam" id="PF12884"/>
    </source>
</evidence>
<dbReference type="Proteomes" id="UP001519460">
    <property type="component" value="Unassembled WGS sequence"/>
</dbReference>
<feature type="domain" description="Transducer of regulated CREB activity N-terminal" evidence="11">
    <location>
        <begin position="3"/>
        <end position="61"/>
    </location>
</feature>
<dbReference type="EMBL" id="JACVVK020000042">
    <property type="protein sequence ID" value="KAK7499652.1"/>
    <property type="molecule type" value="Genomic_DNA"/>
</dbReference>
<keyword evidence="6" id="KW-0805">Transcription regulation</keyword>
<dbReference type="InterPro" id="IPR024783">
    <property type="entry name" value="TORC_N"/>
</dbReference>
<dbReference type="Pfam" id="PF12886">
    <property type="entry name" value="TORC_C"/>
    <property type="match status" value="1"/>
</dbReference>
<evidence type="ECO:0000256" key="10">
    <source>
        <dbReference type="SAM" id="MobiDB-lite"/>
    </source>
</evidence>
<feature type="compositionally biased region" description="Low complexity" evidence="10">
    <location>
        <begin position="261"/>
        <end position="276"/>
    </location>
</feature>
<keyword evidence="15" id="KW-1185">Reference proteome</keyword>